<dbReference type="SUPFAM" id="SSF46565">
    <property type="entry name" value="Chaperone J-domain"/>
    <property type="match status" value="1"/>
</dbReference>
<dbReference type="Gene3D" id="1.10.287.110">
    <property type="entry name" value="DnaJ domain"/>
    <property type="match status" value="1"/>
</dbReference>
<feature type="region of interest" description="Disordered" evidence="1">
    <location>
        <begin position="124"/>
        <end position="160"/>
    </location>
</feature>
<dbReference type="Proteomes" id="UP000284842">
    <property type="component" value="Unassembled WGS sequence"/>
</dbReference>
<protein>
    <recommendedName>
        <fullName evidence="2">J domain-containing protein</fullName>
    </recommendedName>
</protein>
<dbReference type="PROSITE" id="PS00636">
    <property type="entry name" value="DNAJ_1"/>
    <property type="match status" value="1"/>
</dbReference>
<accession>A0A409V8L6</accession>
<dbReference type="InterPro" id="IPR036869">
    <property type="entry name" value="J_dom_sf"/>
</dbReference>
<dbReference type="STRING" id="181874.A0A409V8L6"/>
<dbReference type="InterPro" id="IPR018253">
    <property type="entry name" value="DnaJ_domain_CS"/>
</dbReference>
<dbReference type="EMBL" id="NHTK01006136">
    <property type="protein sequence ID" value="PPQ62908.1"/>
    <property type="molecule type" value="Genomic_DNA"/>
</dbReference>
<dbReference type="CDD" id="cd06257">
    <property type="entry name" value="DnaJ"/>
    <property type="match status" value="1"/>
</dbReference>
<reference evidence="3 4" key="1">
    <citation type="journal article" date="2018" name="Evol. Lett.">
        <title>Horizontal gene cluster transfer increased hallucinogenic mushroom diversity.</title>
        <authorList>
            <person name="Reynolds H.T."/>
            <person name="Vijayakumar V."/>
            <person name="Gluck-Thaler E."/>
            <person name="Korotkin H.B."/>
            <person name="Matheny P.B."/>
            <person name="Slot J.C."/>
        </authorList>
    </citation>
    <scope>NUCLEOTIDE SEQUENCE [LARGE SCALE GENOMIC DNA]</scope>
    <source>
        <strain evidence="3 4">2629</strain>
    </source>
</reference>
<evidence type="ECO:0000313" key="4">
    <source>
        <dbReference type="Proteomes" id="UP000284842"/>
    </source>
</evidence>
<name>A0A409V8L6_9AGAR</name>
<dbReference type="OrthoDB" id="442087at2759"/>
<dbReference type="AlphaFoldDB" id="A0A409V8L6"/>
<dbReference type="PANTHER" id="PTHR43948">
    <property type="entry name" value="DNAJ HOMOLOG SUBFAMILY B"/>
    <property type="match status" value="1"/>
</dbReference>
<comment type="caution">
    <text evidence="3">The sequence shown here is derived from an EMBL/GenBank/DDBJ whole genome shotgun (WGS) entry which is preliminary data.</text>
</comment>
<keyword evidence="4" id="KW-1185">Reference proteome</keyword>
<dbReference type="SMART" id="SM00271">
    <property type="entry name" value="DnaJ"/>
    <property type="match status" value="1"/>
</dbReference>
<dbReference type="InParanoid" id="A0A409V8L6"/>
<evidence type="ECO:0000259" key="2">
    <source>
        <dbReference type="PROSITE" id="PS50076"/>
    </source>
</evidence>
<feature type="compositionally biased region" description="Polar residues" evidence="1">
    <location>
        <begin position="199"/>
        <end position="213"/>
    </location>
</feature>
<dbReference type="Pfam" id="PF00226">
    <property type="entry name" value="DnaJ"/>
    <property type="match status" value="1"/>
</dbReference>
<dbReference type="PANTHER" id="PTHR43948:SF10">
    <property type="entry name" value="MRJ, ISOFORM E"/>
    <property type="match status" value="1"/>
</dbReference>
<proteinExistence type="predicted"/>
<evidence type="ECO:0000256" key="1">
    <source>
        <dbReference type="SAM" id="MobiDB-lite"/>
    </source>
</evidence>
<dbReference type="PRINTS" id="PR00625">
    <property type="entry name" value="JDOMAIN"/>
</dbReference>
<organism evidence="3 4">
    <name type="scientific">Panaeolus cyanescens</name>
    <dbReference type="NCBI Taxonomy" id="181874"/>
    <lineage>
        <taxon>Eukaryota</taxon>
        <taxon>Fungi</taxon>
        <taxon>Dikarya</taxon>
        <taxon>Basidiomycota</taxon>
        <taxon>Agaricomycotina</taxon>
        <taxon>Agaricomycetes</taxon>
        <taxon>Agaricomycetidae</taxon>
        <taxon>Agaricales</taxon>
        <taxon>Agaricineae</taxon>
        <taxon>Galeropsidaceae</taxon>
        <taxon>Panaeolus</taxon>
    </lineage>
</organism>
<sequence>MPGPAQSSKARNFYQILGVNRTASAEDVKRAYKRRALETHPDKLEPILTDKQKEEAEQLFHSVQEAFEVLGDPIKRHMYDKQLTKRLEAAAMMEEAARRDKERAEWARQIKEESDRRIAALRVSASNKANKRTEIPQQSAGAVAEEVPPSTEVSAEDKKKREAEMVAEILKGLYATSPELVARREAALKFKANREKRNGQSSQRLESSQTPVA</sequence>
<dbReference type="PROSITE" id="PS50076">
    <property type="entry name" value="DNAJ_2"/>
    <property type="match status" value="1"/>
</dbReference>
<dbReference type="InterPro" id="IPR001623">
    <property type="entry name" value="DnaJ_domain"/>
</dbReference>
<evidence type="ECO:0000313" key="3">
    <source>
        <dbReference type="EMBL" id="PPQ62908.1"/>
    </source>
</evidence>
<feature type="region of interest" description="Disordered" evidence="1">
    <location>
        <begin position="192"/>
        <end position="213"/>
    </location>
</feature>
<gene>
    <name evidence="3" type="ORF">CVT24_006306</name>
</gene>
<feature type="domain" description="J" evidence="2">
    <location>
        <begin position="12"/>
        <end position="83"/>
    </location>
</feature>